<dbReference type="GO" id="GO:0008289">
    <property type="term" value="F:lipid binding"/>
    <property type="evidence" value="ECO:0007669"/>
    <property type="project" value="UniProtKB-KW"/>
</dbReference>
<dbReference type="RefSeq" id="WP_126723784.1">
    <property type="nucleotide sequence ID" value="NZ_RYZH01000003.1"/>
</dbReference>
<dbReference type="GO" id="GO:0006270">
    <property type="term" value="P:DNA replication initiation"/>
    <property type="evidence" value="ECO:0007669"/>
    <property type="project" value="InterPro"/>
</dbReference>
<organism evidence="11 12">
    <name type="scientific">Tautonia sociabilis</name>
    <dbReference type="NCBI Taxonomy" id="2080755"/>
    <lineage>
        <taxon>Bacteria</taxon>
        <taxon>Pseudomonadati</taxon>
        <taxon>Planctomycetota</taxon>
        <taxon>Planctomycetia</taxon>
        <taxon>Isosphaerales</taxon>
        <taxon>Isosphaeraceae</taxon>
        <taxon>Tautonia</taxon>
    </lineage>
</organism>
<evidence type="ECO:0000313" key="11">
    <source>
        <dbReference type="EMBL" id="RUL89348.1"/>
    </source>
</evidence>
<evidence type="ECO:0000256" key="2">
    <source>
        <dbReference type="ARBA" id="ARBA00022705"/>
    </source>
</evidence>
<dbReference type="PANTHER" id="PTHR30050:SF2">
    <property type="entry name" value="CHROMOSOMAL REPLICATION INITIATOR PROTEIN DNAA"/>
    <property type="match status" value="1"/>
</dbReference>
<evidence type="ECO:0000259" key="9">
    <source>
        <dbReference type="SMART" id="SM00382"/>
    </source>
</evidence>
<dbReference type="InterPro" id="IPR013159">
    <property type="entry name" value="DnaA_C"/>
</dbReference>
<dbReference type="GO" id="GO:0005524">
    <property type="term" value="F:ATP binding"/>
    <property type="evidence" value="ECO:0007669"/>
    <property type="project" value="UniProtKB-KW"/>
</dbReference>
<dbReference type="GO" id="GO:0003688">
    <property type="term" value="F:DNA replication origin binding"/>
    <property type="evidence" value="ECO:0007669"/>
    <property type="project" value="TreeGrafter"/>
</dbReference>
<dbReference type="SUPFAM" id="SSF48295">
    <property type="entry name" value="TrpR-like"/>
    <property type="match status" value="1"/>
</dbReference>
<dbReference type="CDD" id="cd06571">
    <property type="entry name" value="Bac_DnaA_C"/>
    <property type="match status" value="1"/>
</dbReference>
<protein>
    <recommendedName>
        <fullName evidence="7">Chromosomal replication initiator protein DnaA</fullName>
    </recommendedName>
</protein>
<dbReference type="OrthoDB" id="9807019at2"/>
<evidence type="ECO:0000256" key="7">
    <source>
        <dbReference type="RuleBase" id="RU000577"/>
    </source>
</evidence>
<reference evidence="11 12" key="1">
    <citation type="submission" date="2018-12" db="EMBL/GenBank/DDBJ databases">
        <authorList>
            <person name="Toschakov S.V."/>
        </authorList>
    </citation>
    <scope>NUCLEOTIDE SEQUENCE [LARGE SCALE GENOMIC DNA]</scope>
    <source>
        <strain evidence="11 12">GM2012</strain>
    </source>
</reference>
<evidence type="ECO:0000256" key="8">
    <source>
        <dbReference type="RuleBase" id="RU004227"/>
    </source>
</evidence>
<dbReference type="GO" id="GO:0006275">
    <property type="term" value="P:regulation of DNA replication"/>
    <property type="evidence" value="ECO:0007669"/>
    <property type="project" value="InterPro"/>
</dbReference>
<dbReference type="Gene3D" id="3.40.50.300">
    <property type="entry name" value="P-loop containing nucleotide triphosphate hydrolases"/>
    <property type="match status" value="1"/>
</dbReference>
<dbReference type="Proteomes" id="UP000280296">
    <property type="component" value="Unassembled WGS sequence"/>
</dbReference>
<evidence type="ECO:0000313" key="12">
    <source>
        <dbReference type="Proteomes" id="UP000280296"/>
    </source>
</evidence>
<feature type="domain" description="Chromosomal replication initiator DnaA C-terminal" evidence="10">
    <location>
        <begin position="258"/>
        <end position="327"/>
    </location>
</feature>
<dbReference type="PRINTS" id="PR00051">
    <property type="entry name" value="DNAA"/>
</dbReference>
<keyword evidence="2 7" id="KW-0235">DNA replication</keyword>
<dbReference type="Pfam" id="PF00308">
    <property type="entry name" value="Bac_DnaA"/>
    <property type="match status" value="1"/>
</dbReference>
<dbReference type="InterPro" id="IPR027417">
    <property type="entry name" value="P-loop_NTPase"/>
</dbReference>
<dbReference type="AlphaFoldDB" id="A0A432MQW3"/>
<dbReference type="EMBL" id="RYZH01000003">
    <property type="protein sequence ID" value="RUL89348.1"/>
    <property type="molecule type" value="Genomic_DNA"/>
</dbReference>
<comment type="similarity">
    <text evidence="8">Belongs to the DnaA family.</text>
</comment>
<evidence type="ECO:0000256" key="6">
    <source>
        <dbReference type="ARBA" id="ARBA00023125"/>
    </source>
</evidence>
<comment type="function">
    <text evidence="7">Plays an essential role in the initiation and regulation of chromosomal replication. ATP-DnaA binds to the origin of replication (oriC) to initiate formation of the DNA replication initiation complex once per cell cycle. Binds the DnaA box (a 9 base pair repeat at the origin) and separates the double-stranded (ds)DNA. Forms a right-handed helical filament on oriC DNA; dsDNA binds to the exterior of the filament while single-stranded (ss)DNA is stabiized in the filament's interior. The ATP-DnaA-oriC complex binds and stabilizes one strand of the AT-rich DNA unwinding element (DUE), permitting loading of DNA polymerase. After initiation quickly degrades to an ADP-DnaA complex that is not apt for DNA replication. Binds acidic phospholipids.</text>
</comment>
<evidence type="ECO:0000259" key="10">
    <source>
        <dbReference type="SMART" id="SM00760"/>
    </source>
</evidence>
<reference evidence="11 12" key="2">
    <citation type="submission" date="2019-01" db="EMBL/GenBank/DDBJ databases">
        <title>Tautonia sociabilis, a novel thermotolerant planctomycete of Isosphaeraceae family, isolated from a 4000 m deep subterranean habitat.</title>
        <authorList>
            <person name="Kovaleva O.L."/>
            <person name="Elcheninov A.G."/>
            <person name="Van Heerden E."/>
            <person name="Toshchakov S.V."/>
            <person name="Novikov A."/>
            <person name="Bonch-Osmolovskaya E.A."/>
            <person name="Kublanov I.V."/>
        </authorList>
    </citation>
    <scope>NUCLEOTIDE SEQUENCE [LARGE SCALE GENOMIC DNA]</scope>
    <source>
        <strain evidence="11 12">GM2012</strain>
    </source>
</reference>
<dbReference type="GO" id="GO:0005886">
    <property type="term" value="C:plasma membrane"/>
    <property type="evidence" value="ECO:0007669"/>
    <property type="project" value="TreeGrafter"/>
</dbReference>
<keyword evidence="4 7" id="KW-0067">ATP-binding</keyword>
<dbReference type="Pfam" id="PF08299">
    <property type="entry name" value="Bac_DnaA_C"/>
    <property type="match status" value="1"/>
</dbReference>
<evidence type="ECO:0000256" key="3">
    <source>
        <dbReference type="ARBA" id="ARBA00022741"/>
    </source>
</evidence>
<keyword evidence="6 7" id="KW-0238">DNA-binding</keyword>
<dbReference type="Gene3D" id="1.10.1750.10">
    <property type="match status" value="1"/>
</dbReference>
<dbReference type="SUPFAM" id="SSF52540">
    <property type="entry name" value="P-loop containing nucleoside triphosphate hydrolases"/>
    <property type="match status" value="1"/>
</dbReference>
<keyword evidence="1" id="KW-0963">Cytoplasm</keyword>
<comment type="caution">
    <text evidence="11">The sequence shown here is derived from an EMBL/GenBank/DDBJ whole genome shotgun (WGS) entry which is preliminary data.</text>
</comment>
<evidence type="ECO:0000256" key="5">
    <source>
        <dbReference type="ARBA" id="ARBA00023121"/>
    </source>
</evidence>
<evidence type="ECO:0000256" key="1">
    <source>
        <dbReference type="ARBA" id="ARBA00022490"/>
    </source>
</evidence>
<dbReference type="PANTHER" id="PTHR30050">
    <property type="entry name" value="CHROMOSOMAL REPLICATION INITIATOR PROTEIN DNAA"/>
    <property type="match status" value="1"/>
</dbReference>
<dbReference type="SMART" id="SM00760">
    <property type="entry name" value="Bac_DnaA_C"/>
    <property type="match status" value="1"/>
</dbReference>
<keyword evidence="3 7" id="KW-0547">Nucleotide-binding</keyword>
<sequence>MDPLPDVDLGPDPLANGPGPWDGFLVGPENAMAHAAACALARGTTGHSPLVIVGPAGSGKTRLLQELAADFIARRPESAVALLSGSSFAEECHRAKEAVAPDSWADLRRRLRLVDLLAIDDVLGLARSPIATTELASTLEDLEAAGASVVVTARDLASGWGDWPRRLADRFRGGLTVRLSAPGPATRRRFLLDRARALGLILSAEALDLLAESADGYRTLGGWLSRIALQSRVEGRPIDGELARTLVAEDAADGPEVSIGAVARSVARHFGLRSTALRSPSRRAAIVEARHLAILIARELTGASYARLGQAFGGRDAKTIRHACQAASTRLENDPAFAAAAAAIRREWRVDTPTDRP</sequence>
<dbReference type="InterPro" id="IPR013317">
    <property type="entry name" value="DnaA_dom"/>
</dbReference>
<dbReference type="InterPro" id="IPR010921">
    <property type="entry name" value="Trp_repressor/repl_initiator"/>
</dbReference>
<proteinExistence type="inferred from homology"/>
<dbReference type="InterPro" id="IPR003593">
    <property type="entry name" value="AAA+_ATPase"/>
</dbReference>
<dbReference type="SMART" id="SM00382">
    <property type="entry name" value="AAA"/>
    <property type="match status" value="1"/>
</dbReference>
<name>A0A432MQW3_9BACT</name>
<accession>A0A432MQW3</accession>
<gene>
    <name evidence="11" type="ORF">TsocGM_02755</name>
</gene>
<keyword evidence="5" id="KW-0446">Lipid-binding</keyword>
<evidence type="ECO:0000256" key="4">
    <source>
        <dbReference type="ARBA" id="ARBA00022840"/>
    </source>
</evidence>
<keyword evidence="12" id="KW-1185">Reference proteome</keyword>
<dbReference type="InterPro" id="IPR020591">
    <property type="entry name" value="Chromosome_initiator_DnaA-like"/>
</dbReference>
<feature type="domain" description="AAA+ ATPase" evidence="9">
    <location>
        <begin position="46"/>
        <end position="183"/>
    </location>
</feature>